<dbReference type="Proteomes" id="UP000652761">
    <property type="component" value="Unassembled WGS sequence"/>
</dbReference>
<dbReference type="AlphaFoldDB" id="A0A843U6I6"/>
<keyword evidence="2" id="KW-1185">Reference proteome</keyword>
<evidence type="ECO:0000313" key="1">
    <source>
        <dbReference type="EMBL" id="MQL77600.1"/>
    </source>
</evidence>
<comment type="caution">
    <text evidence="1">The sequence shown here is derived from an EMBL/GenBank/DDBJ whole genome shotgun (WGS) entry which is preliminary data.</text>
</comment>
<protein>
    <submittedName>
        <fullName evidence="1">Uncharacterized protein</fullName>
    </submittedName>
</protein>
<dbReference type="EMBL" id="NMUH01000357">
    <property type="protein sequence ID" value="MQL77600.1"/>
    <property type="molecule type" value="Genomic_DNA"/>
</dbReference>
<proteinExistence type="predicted"/>
<name>A0A843U6I6_COLES</name>
<reference evidence="1" key="1">
    <citation type="submission" date="2017-07" db="EMBL/GenBank/DDBJ databases">
        <title>Taro Niue Genome Assembly and Annotation.</title>
        <authorList>
            <person name="Atibalentja N."/>
            <person name="Keating K."/>
            <person name="Fields C.J."/>
        </authorList>
    </citation>
    <scope>NUCLEOTIDE SEQUENCE</scope>
    <source>
        <strain evidence="1">Niue_2</strain>
        <tissue evidence="1">Leaf</tissue>
    </source>
</reference>
<sequence length="111" mass="12648">MDVPKEGTRALLARLCRVLLGEHMVLCCRLSRPVLLSRQEYCRDAFPWRDLLVAVALPVAMGSRRARRARQDLVFLGCFRGHGWHVGVCPRAGCALRTIWWECDRLPPGVH</sequence>
<organism evidence="1 2">
    <name type="scientific">Colocasia esculenta</name>
    <name type="common">Wild taro</name>
    <name type="synonym">Arum esculentum</name>
    <dbReference type="NCBI Taxonomy" id="4460"/>
    <lineage>
        <taxon>Eukaryota</taxon>
        <taxon>Viridiplantae</taxon>
        <taxon>Streptophyta</taxon>
        <taxon>Embryophyta</taxon>
        <taxon>Tracheophyta</taxon>
        <taxon>Spermatophyta</taxon>
        <taxon>Magnoliopsida</taxon>
        <taxon>Liliopsida</taxon>
        <taxon>Araceae</taxon>
        <taxon>Aroideae</taxon>
        <taxon>Colocasieae</taxon>
        <taxon>Colocasia</taxon>
    </lineage>
</organism>
<evidence type="ECO:0000313" key="2">
    <source>
        <dbReference type="Proteomes" id="UP000652761"/>
    </source>
</evidence>
<accession>A0A843U6I6</accession>
<gene>
    <name evidence="1" type="ORF">Taro_010013</name>
</gene>